<accession>A0A7T6AR93</accession>
<dbReference type="RefSeq" id="WP_199262314.1">
    <property type="nucleotide sequence ID" value="NZ_CP054140.1"/>
</dbReference>
<sequence>MSIRYHFQGSITELLLNRWQEKDVLEQSFTRTASIKDVIEAFGPPHTEIGYILCNSRPVDFNWLVAPGQEFEIGPISAPWDVTSATLLRPSPLPSLKFCTDLTVGRLTRYLRMAGFDTLYTPGQKARALAASVHEEQRVLLTKNLGLLKYREVEFGRAIRAVSPDDQLREVLNLFGIDQLKQPLSRCLACNRLLEPVEKETILHRLEPLTFRYYSEFFVCQFCDTLFWPGSHVERMRTILNEFT</sequence>
<evidence type="ECO:0000259" key="2">
    <source>
        <dbReference type="Pfam" id="PF14451"/>
    </source>
</evidence>
<gene>
    <name evidence="3" type="ORF">HP555_10655</name>
</gene>
<protein>
    <recommendedName>
        <fullName evidence="5">Twitching motility protein PilT</fullName>
    </recommendedName>
</protein>
<evidence type="ECO:0000313" key="3">
    <source>
        <dbReference type="EMBL" id="QQG66288.1"/>
    </source>
</evidence>
<dbReference type="InterPro" id="IPR002782">
    <property type="entry name" value="Mut7-C_RNAse_dom"/>
</dbReference>
<dbReference type="Pfam" id="PF14451">
    <property type="entry name" value="Ub-Mut7C"/>
    <property type="match status" value="1"/>
</dbReference>
<reference evidence="3 4" key="1">
    <citation type="submission" date="2020-05" db="EMBL/GenBank/DDBJ databases">
        <title>Complete genome of Desulfobulbus oligotrophicus.</title>
        <authorList>
            <person name="Podar M."/>
        </authorList>
    </citation>
    <scope>NUCLEOTIDE SEQUENCE [LARGE SCALE GENOMIC DNA]</scope>
    <source>
        <strain evidence="3 4">Prop6</strain>
    </source>
</reference>
<dbReference type="Proteomes" id="UP000596092">
    <property type="component" value="Chromosome"/>
</dbReference>
<name>A0A7T6AR93_9BACT</name>
<evidence type="ECO:0000259" key="1">
    <source>
        <dbReference type="Pfam" id="PF01927"/>
    </source>
</evidence>
<feature type="domain" description="Ubiquitin Mut7-C" evidence="2">
    <location>
        <begin position="16"/>
        <end position="79"/>
    </location>
</feature>
<proteinExistence type="predicted"/>
<dbReference type="Pfam" id="PF01927">
    <property type="entry name" value="Mut7-C"/>
    <property type="match status" value="1"/>
</dbReference>
<dbReference type="PANTHER" id="PTHR39081:SF1">
    <property type="entry name" value="MUT7-C RNASE DOMAIN-CONTAINING PROTEIN"/>
    <property type="match status" value="1"/>
</dbReference>
<keyword evidence="4" id="KW-1185">Reference proteome</keyword>
<dbReference type="KEGG" id="dog:HP555_10655"/>
<evidence type="ECO:0000313" key="4">
    <source>
        <dbReference type="Proteomes" id="UP000596092"/>
    </source>
</evidence>
<organism evidence="3 4">
    <name type="scientific">Desulfobulbus oligotrophicus</name>
    <dbReference type="NCBI Taxonomy" id="1909699"/>
    <lineage>
        <taxon>Bacteria</taxon>
        <taxon>Pseudomonadati</taxon>
        <taxon>Thermodesulfobacteriota</taxon>
        <taxon>Desulfobulbia</taxon>
        <taxon>Desulfobulbales</taxon>
        <taxon>Desulfobulbaceae</taxon>
        <taxon>Desulfobulbus</taxon>
    </lineage>
</organism>
<feature type="domain" description="Mut7-C RNAse" evidence="1">
    <location>
        <begin position="97"/>
        <end position="239"/>
    </location>
</feature>
<evidence type="ECO:0008006" key="5">
    <source>
        <dbReference type="Google" id="ProtNLM"/>
    </source>
</evidence>
<dbReference type="EMBL" id="CP054140">
    <property type="protein sequence ID" value="QQG66288.1"/>
    <property type="molecule type" value="Genomic_DNA"/>
</dbReference>
<dbReference type="AlphaFoldDB" id="A0A7T6AR93"/>
<dbReference type="PANTHER" id="PTHR39081">
    <property type="entry name" value="MUT7-C DOMAIN-CONTAINING PROTEIN"/>
    <property type="match status" value="1"/>
</dbReference>
<dbReference type="InterPro" id="IPR027798">
    <property type="entry name" value="Ub_Mut7C"/>
</dbReference>